<evidence type="ECO:0000313" key="9">
    <source>
        <dbReference type="Proteomes" id="UP001338125"/>
    </source>
</evidence>
<feature type="transmembrane region" description="Helical" evidence="6">
    <location>
        <begin position="208"/>
        <end position="228"/>
    </location>
</feature>
<evidence type="ECO:0000256" key="4">
    <source>
        <dbReference type="ARBA" id="ARBA00023136"/>
    </source>
</evidence>
<dbReference type="InterPro" id="IPR020846">
    <property type="entry name" value="MFS_dom"/>
</dbReference>
<dbReference type="InterPro" id="IPR005829">
    <property type="entry name" value="Sugar_transporter_CS"/>
</dbReference>
<feature type="domain" description="Major facilitator superfamily (MFS) profile" evidence="7">
    <location>
        <begin position="55"/>
        <end position="522"/>
    </location>
</feature>
<gene>
    <name evidence="8" type="ORF">PT974_03014</name>
</gene>
<feature type="compositionally biased region" description="Basic and acidic residues" evidence="5">
    <location>
        <begin position="11"/>
        <end position="22"/>
    </location>
</feature>
<feature type="compositionally biased region" description="Polar residues" evidence="5">
    <location>
        <begin position="1"/>
        <end position="10"/>
    </location>
</feature>
<name>A0ABR0SWV3_9HYPO</name>
<protein>
    <submittedName>
        <fullName evidence="8">Efflux pump FUS6-like protein</fullName>
    </submittedName>
</protein>
<feature type="transmembrane region" description="Helical" evidence="6">
    <location>
        <begin position="418"/>
        <end position="441"/>
    </location>
</feature>
<feature type="region of interest" description="Disordered" evidence="5">
    <location>
        <begin position="1"/>
        <end position="37"/>
    </location>
</feature>
<feature type="transmembrane region" description="Helical" evidence="6">
    <location>
        <begin position="52"/>
        <end position="80"/>
    </location>
</feature>
<feature type="transmembrane region" description="Helical" evidence="6">
    <location>
        <begin position="315"/>
        <end position="338"/>
    </location>
</feature>
<sequence>MTMDAMNSVSSDRKPSSVKDDELSPATGPSSTCGATVEALTEPDDRIETWRLLMVFACVGLGLFLSLMDATIVATILVNISDEFHDFSNSEWVILSYTLSEVGFAVILARLSDAIGRKTVIVGSFALFLASSMACGASTTLNQLIGFRAVQGIGGAGLFAMALIITTEMSPPGAIAYVSLYVGIILVMGGVIGPVIGGLFSTYSDWRWVFWINGPCTFVPIVLLLAFWPKKYQIAKTVKLKDLDWVGAFLVMAGSILPVFIVQQTALGEYAWKSATTIIILILSALCWIALAYWQWDISWRPRFRHIQPQFPWAILTDRVMMAALVNTILAGFVYLLLLVNIPIRAQIVNAYNPIKSAVLLLPMLGGGSVGCGLSGMLSAKKHRTFLTLNVASGLMIVGSGLLTTIPDTFEPAARQWGYEAILGFGVGMNLATIVMLSLYYMEFEHHAVTQGLIAQMRVFGGSIGVAVSFIVLHDRTQKMMKDILTPKQLDDMSKSPLAILTFSLPQILRARETYVSAFKVDMQICLGISAACLVASLCTYERNPCNPVVRAKEFEDYMQEHRDAAKAAKNENH</sequence>
<dbReference type="SUPFAM" id="SSF103473">
    <property type="entry name" value="MFS general substrate transporter"/>
    <property type="match status" value="1"/>
</dbReference>
<dbReference type="InterPro" id="IPR036259">
    <property type="entry name" value="MFS_trans_sf"/>
</dbReference>
<proteinExistence type="predicted"/>
<evidence type="ECO:0000256" key="5">
    <source>
        <dbReference type="SAM" id="MobiDB-lite"/>
    </source>
</evidence>
<dbReference type="PROSITE" id="PS50850">
    <property type="entry name" value="MFS"/>
    <property type="match status" value="1"/>
</dbReference>
<dbReference type="Proteomes" id="UP001338125">
    <property type="component" value="Unassembled WGS sequence"/>
</dbReference>
<accession>A0ABR0SWV3</accession>
<comment type="caution">
    <text evidence="8">The sequence shown here is derived from an EMBL/GenBank/DDBJ whole genome shotgun (WGS) entry which is preliminary data.</text>
</comment>
<keyword evidence="3 6" id="KW-1133">Transmembrane helix</keyword>
<evidence type="ECO:0000256" key="1">
    <source>
        <dbReference type="ARBA" id="ARBA00004141"/>
    </source>
</evidence>
<dbReference type="PROSITE" id="PS00216">
    <property type="entry name" value="SUGAR_TRANSPORT_1"/>
    <property type="match status" value="1"/>
</dbReference>
<keyword evidence="4 6" id="KW-0472">Membrane</keyword>
<evidence type="ECO:0000259" key="7">
    <source>
        <dbReference type="PROSITE" id="PS50850"/>
    </source>
</evidence>
<evidence type="ECO:0000256" key="2">
    <source>
        <dbReference type="ARBA" id="ARBA00022692"/>
    </source>
</evidence>
<feature type="transmembrane region" description="Helical" evidence="6">
    <location>
        <begin position="119"/>
        <end position="139"/>
    </location>
</feature>
<feature type="transmembrane region" description="Helical" evidence="6">
    <location>
        <begin position="92"/>
        <end position="112"/>
    </location>
</feature>
<dbReference type="EMBL" id="JAVFKD010000003">
    <property type="protein sequence ID" value="KAK5996260.1"/>
    <property type="molecule type" value="Genomic_DNA"/>
</dbReference>
<keyword evidence="2 6" id="KW-0812">Transmembrane</keyword>
<evidence type="ECO:0000256" key="6">
    <source>
        <dbReference type="SAM" id="Phobius"/>
    </source>
</evidence>
<feature type="transmembrane region" description="Helical" evidence="6">
    <location>
        <begin position="145"/>
        <end position="167"/>
    </location>
</feature>
<reference evidence="8 9" key="1">
    <citation type="submission" date="2024-01" db="EMBL/GenBank/DDBJ databases">
        <title>Complete genome of Cladobotryum mycophilum ATHUM6906.</title>
        <authorList>
            <person name="Christinaki A.C."/>
            <person name="Myridakis A.I."/>
            <person name="Kouvelis V.N."/>
        </authorList>
    </citation>
    <scope>NUCLEOTIDE SEQUENCE [LARGE SCALE GENOMIC DNA]</scope>
    <source>
        <strain evidence="8 9">ATHUM6906</strain>
    </source>
</reference>
<feature type="transmembrane region" description="Helical" evidence="6">
    <location>
        <begin position="358"/>
        <end position="380"/>
    </location>
</feature>
<dbReference type="Pfam" id="PF07690">
    <property type="entry name" value="MFS_1"/>
    <property type="match status" value="1"/>
</dbReference>
<feature type="transmembrane region" description="Helical" evidence="6">
    <location>
        <begin position="453"/>
        <end position="473"/>
    </location>
</feature>
<comment type="subcellular location">
    <subcellularLocation>
        <location evidence="1">Membrane</location>
        <topology evidence="1">Multi-pass membrane protein</topology>
    </subcellularLocation>
</comment>
<keyword evidence="9" id="KW-1185">Reference proteome</keyword>
<dbReference type="Gene3D" id="1.20.1720.10">
    <property type="entry name" value="Multidrug resistance protein D"/>
    <property type="match status" value="1"/>
</dbReference>
<feature type="transmembrane region" description="Helical" evidence="6">
    <location>
        <begin position="387"/>
        <end position="406"/>
    </location>
</feature>
<organism evidence="8 9">
    <name type="scientific">Cladobotryum mycophilum</name>
    <dbReference type="NCBI Taxonomy" id="491253"/>
    <lineage>
        <taxon>Eukaryota</taxon>
        <taxon>Fungi</taxon>
        <taxon>Dikarya</taxon>
        <taxon>Ascomycota</taxon>
        <taxon>Pezizomycotina</taxon>
        <taxon>Sordariomycetes</taxon>
        <taxon>Hypocreomycetidae</taxon>
        <taxon>Hypocreales</taxon>
        <taxon>Hypocreaceae</taxon>
        <taxon>Cladobotryum</taxon>
    </lineage>
</organism>
<evidence type="ECO:0000256" key="3">
    <source>
        <dbReference type="ARBA" id="ARBA00022989"/>
    </source>
</evidence>
<feature type="transmembrane region" description="Helical" evidence="6">
    <location>
        <begin position="174"/>
        <end position="196"/>
    </location>
</feature>
<evidence type="ECO:0000313" key="8">
    <source>
        <dbReference type="EMBL" id="KAK5996260.1"/>
    </source>
</evidence>
<dbReference type="InterPro" id="IPR011701">
    <property type="entry name" value="MFS"/>
</dbReference>
<dbReference type="PRINTS" id="PR01036">
    <property type="entry name" value="TCRTETB"/>
</dbReference>
<dbReference type="PANTHER" id="PTHR23501:SF43">
    <property type="entry name" value="MULTIDRUG TRANSPORTER, PUTATIVE (AFU_ORTHOLOGUE AFUA_6G03040)-RELATED"/>
    <property type="match status" value="1"/>
</dbReference>
<feature type="transmembrane region" description="Helical" evidence="6">
    <location>
        <begin position="274"/>
        <end position="294"/>
    </location>
</feature>
<feature type="transmembrane region" description="Helical" evidence="6">
    <location>
        <begin position="243"/>
        <end position="262"/>
    </location>
</feature>
<dbReference type="PANTHER" id="PTHR23501">
    <property type="entry name" value="MAJOR FACILITATOR SUPERFAMILY"/>
    <property type="match status" value="1"/>
</dbReference>